<reference evidence="2 3" key="1">
    <citation type="submission" date="2016-10" db="EMBL/GenBank/DDBJ databases">
        <authorList>
            <person name="de Groot N.N."/>
        </authorList>
    </citation>
    <scope>NUCLEOTIDE SEQUENCE [LARGE SCALE GENOMIC DNA]</scope>
    <source>
        <strain evidence="2 3">DSM 16859</strain>
    </source>
</reference>
<dbReference type="Pfam" id="PF07811">
    <property type="entry name" value="TadE"/>
    <property type="match status" value="1"/>
</dbReference>
<dbReference type="Proteomes" id="UP000198815">
    <property type="component" value="Unassembled WGS sequence"/>
</dbReference>
<proteinExistence type="predicted"/>
<evidence type="ECO:0000313" key="3">
    <source>
        <dbReference type="Proteomes" id="UP000198815"/>
    </source>
</evidence>
<evidence type="ECO:0000313" key="2">
    <source>
        <dbReference type="EMBL" id="SER96545.1"/>
    </source>
</evidence>
<dbReference type="RefSeq" id="WP_177170183.1">
    <property type="nucleotide sequence ID" value="NZ_FOGZ01000023.1"/>
</dbReference>
<evidence type="ECO:0000259" key="1">
    <source>
        <dbReference type="Pfam" id="PF07811"/>
    </source>
</evidence>
<dbReference type="EMBL" id="FOGZ01000023">
    <property type="protein sequence ID" value="SER96545.1"/>
    <property type="molecule type" value="Genomic_DNA"/>
</dbReference>
<accession>A0A1H9TH51</accession>
<gene>
    <name evidence="2" type="ORF">SAMN05443377_12316</name>
</gene>
<feature type="domain" description="TadE-like" evidence="1">
    <location>
        <begin position="7"/>
        <end position="42"/>
    </location>
</feature>
<organism evidence="2 3">
    <name type="scientific">Propionibacterium cyclohexanicum</name>
    <dbReference type="NCBI Taxonomy" id="64702"/>
    <lineage>
        <taxon>Bacteria</taxon>
        <taxon>Bacillati</taxon>
        <taxon>Actinomycetota</taxon>
        <taxon>Actinomycetes</taxon>
        <taxon>Propionibacteriales</taxon>
        <taxon>Propionibacteriaceae</taxon>
        <taxon>Propionibacterium</taxon>
    </lineage>
</organism>
<dbReference type="AlphaFoldDB" id="A0A1H9TH51"/>
<name>A0A1H9TH51_9ACTN</name>
<dbReference type="InterPro" id="IPR012495">
    <property type="entry name" value="TadE-like_dom"/>
</dbReference>
<sequence>MSEALSWAVLAPLLLVTVLGVVDAGVWLHARSIVQQAALTAAEDQALAGVPDGSAERIVEQMTGELLDVTTSTSTTDELVSVTVEARVPLALDLGLGEVSARAVRPRER</sequence>
<dbReference type="STRING" id="64702.SAMN05443377_12316"/>
<keyword evidence="3" id="KW-1185">Reference proteome</keyword>
<protein>
    <submittedName>
        <fullName evidence="2">TadE-like protein</fullName>
    </submittedName>
</protein>